<dbReference type="RefSeq" id="WP_165054027.1">
    <property type="nucleotide sequence ID" value="NZ_JAALFE010000037.1"/>
</dbReference>
<dbReference type="AlphaFoldDB" id="A0A6M1TSE3"/>
<name>A0A6M1TSE3_9RHOB</name>
<dbReference type="InterPro" id="IPR009061">
    <property type="entry name" value="DNA-bd_dom_put_sf"/>
</dbReference>
<protein>
    <submittedName>
        <fullName evidence="5">Helix-turn-helix domain-containing protein</fullName>
    </submittedName>
</protein>
<evidence type="ECO:0000256" key="2">
    <source>
        <dbReference type="ARBA" id="ARBA00023125"/>
    </source>
</evidence>
<dbReference type="InterPro" id="IPR015358">
    <property type="entry name" value="Tscrpt_reg_MerR_DNA-bd"/>
</dbReference>
<evidence type="ECO:0000313" key="6">
    <source>
        <dbReference type="Proteomes" id="UP000474758"/>
    </source>
</evidence>
<keyword evidence="3" id="KW-0804">Transcription</keyword>
<evidence type="ECO:0000259" key="4">
    <source>
        <dbReference type="PROSITE" id="PS50937"/>
    </source>
</evidence>
<gene>
    <name evidence="5" type="ORF">G5V65_20225</name>
</gene>
<sequence>MTDHESESGLTRGDLARTTDCNIETIRYYEKTGLLPDPPRTGAGYRIYSSVHATRLRFILRARELGFSMEDIRGFMGLEDGAAPTCAEVKERTERHLADVRARIADLRRIEIVLTETASKCSGAEVPDCPVLDAISRSANP</sequence>
<dbReference type="SUPFAM" id="SSF46955">
    <property type="entry name" value="Putative DNA-binding domain"/>
    <property type="match status" value="1"/>
</dbReference>
<dbReference type="GO" id="GO:0003677">
    <property type="term" value="F:DNA binding"/>
    <property type="evidence" value="ECO:0007669"/>
    <property type="project" value="UniProtKB-KW"/>
</dbReference>
<dbReference type="CDD" id="cd04785">
    <property type="entry name" value="HTH_CadR-PbrR-like"/>
    <property type="match status" value="1"/>
</dbReference>
<dbReference type="InterPro" id="IPR000551">
    <property type="entry name" value="MerR-type_HTH_dom"/>
</dbReference>
<reference evidence="5 6" key="1">
    <citation type="submission" date="2020-02" db="EMBL/GenBank/DDBJ databases">
        <title>Rhodobacter translucens sp. nov., a novel bacterium isolated from activated sludge.</title>
        <authorList>
            <person name="Liu J."/>
        </authorList>
    </citation>
    <scope>NUCLEOTIDE SEQUENCE [LARGE SCALE GENOMIC DNA]</scope>
    <source>
        <strain evidence="5 6">HX-7-19</strain>
    </source>
</reference>
<comment type="caution">
    <text evidence="5">The sequence shown here is derived from an EMBL/GenBank/DDBJ whole genome shotgun (WGS) entry which is preliminary data.</text>
</comment>
<feature type="domain" description="HTH merR-type" evidence="4">
    <location>
        <begin position="9"/>
        <end position="78"/>
    </location>
</feature>
<dbReference type="InterPro" id="IPR047057">
    <property type="entry name" value="MerR_fam"/>
</dbReference>
<keyword evidence="2" id="KW-0238">DNA-binding</keyword>
<accession>A0A6M1TSE3</accession>
<dbReference type="Pfam" id="PF00376">
    <property type="entry name" value="MerR"/>
    <property type="match status" value="1"/>
</dbReference>
<dbReference type="SMART" id="SM00422">
    <property type="entry name" value="HTH_MERR"/>
    <property type="match status" value="1"/>
</dbReference>
<dbReference type="PROSITE" id="PS50937">
    <property type="entry name" value="HTH_MERR_2"/>
    <property type="match status" value="1"/>
</dbReference>
<dbReference type="PROSITE" id="PS00552">
    <property type="entry name" value="HTH_MERR_1"/>
    <property type="match status" value="1"/>
</dbReference>
<keyword evidence="6" id="KW-1185">Reference proteome</keyword>
<dbReference type="EMBL" id="JAALFE010000037">
    <property type="protein sequence ID" value="NGQ93219.1"/>
    <property type="molecule type" value="Genomic_DNA"/>
</dbReference>
<dbReference type="PANTHER" id="PTHR30204">
    <property type="entry name" value="REDOX-CYCLING DRUG-SENSING TRANSCRIPTIONAL ACTIVATOR SOXR"/>
    <property type="match status" value="1"/>
</dbReference>
<dbReference type="Pfam" id="PF09278">
    <property type="entry name" value="MerR-DNA-bind"/>
    <property type="match status" value="1"/>
</dbReference>
<dbReference type="PANTHER" id="PTHR30204:SF92">
    <property type="entry name" value="HTH-TYPE TRANSCRIPTIONAL REGULATOR ZNTR"/>
    <property type="match status" value="1"/>
</dbReference>
<proteinExistence type="predicted"/>
<dbReference type="Gene3D" id="1.10.1660.10">
    <property type="match status" value="1"/>
</dbReference>
<dbReference type="GO" id="GO:0003700">
    <property type="term" value="F:DNA-binding transcription factor activity"/>
    <property type="evidence" value="ECO:0007669"/>
    <property type="project" value="InterPro"/>
</dbReference>
<evidence type="ECO:0000256" key="3">
    <source>
        <dbReference type="ARBA" id="ARBA00023163"/>
    </source>
</evidence>
<organism evidence="5 6">
    <name type="scientific">Paragemmobacter kunshanensis</name>
    <dbReference type="NCBI Taxonomy" id="2583234"/>
    <lineage>
        <taxon>Bacteria</taxon>
        <taxon>Pseudomonadati</taxon>
        <taxon>Pseudomonadota</taxon>
        <taxon>Alphaproteobacteria</taxon>
        <taxon>Rhodobacterales</taxon>
        <taxon>Paracoccaceae</taxon>
        <taxon>Paragemmobacter</taxon>
    </lineage>
</organism>
<evidence type="ECO:0000256" key="1">
    <source>
        <dbReference type="ARBA" id="ARBA00023015"/>
    </source>
</evidence>
<evidence type="ECO:0000313" key="5">
    <source>
        <dbReference type="EMBL" id="NGQ93219.1"/>
    </source>
</evidence>
<keyword evidence="1" id="KW-0805">Transcription regulation</keyword>
<dbReference type="Proteomes" id="UP000474758">
    <property type="component" value="Unassembled WGS sequence"/>
</dbReference>
<dbReference type="PRINTS" id="PR00040">
    <property type="entry name" value="HTHMERR"/>
</dbReference>